<organism evidence="2 3">
    <name type="scientific">Steinernema carpocapsae</name>
    <name type="common">Entomopathogenic nematode</name>
    <dbReference type="NCBI Taxonomy" id="34508"/>
    <lineage>
        <taxon>Eukaryota</taxon>
        <taxon>Metazoa</taxon>
        <taxon>Ecdysozoa</taxon>
        <taxon>Nematoda</taxon>
        <taxon>Chromadorea</taxon>
        <taxon>Rhabditida</taxon>
        <taxon>Tylenchina</taxon>
        <taxon>Panagrolaimomorpha</taxon>
        <taxon>Strongyloidoidea</taxon>
        <taxon>Steinernematidae</taxon>
        <taxon>Steinernema</taxon>
    </lineage>
</organism>
<gene>
    <name evidence="2" type="ORF">L596_028912</name>
</gene>
<evidence type="ECO:0000256" key="1">
    <source>
        <dbReference type="SAM" id="Phobius"/>
    </source>
</evidence>
<dbReference type="AlphaFoldDB" id="A0A4U5LZS3"/>
<dbReference type="Proteomes" id="UP000298663">
    <property type="component" value="Unassembled WGS sequence"/>
</dbReference>
<comment type="caution">
    <text evidence="2">The sequence shown here is derived from an EMBL/GenBank/DDBJ whole genome shotgun (WGS) entry which is preliminary data.</text>
</comment>
<evidence type="ECO:0000313" key="3">
    <source>
        <dbReference type="Proteomes" id="UP000298663"/>
    </source>
</evidence>
<sequence>MNLAAALLQSKKRRRSAAALNCKKAEFPIGRSNRKSNKWKRRMGNKWTYFLVFVKLLFMGGGRDWAALWSHGFGKNKKAAKISKIYFSLLNFAQFVHL</sequence>
<proteinExistence type="predicted"/>
<keyword evidence="1" id="KW-0472">Membrane</keyword>
<feature type="transmembrane region" description="Helical" evidence="1">
    <location>
        <begin position="47"/>
        <end position="66"/>
    </location>
</feature>
<reference evidence="2 3" key="1">
    <citation type="journal article" date="2015" name="Genome Biol.">
        <title>Comparative genomics of Steinernema reveals deeply conserved gene regulatory networks.</title>
        <authorList>
            <person name="Dillman A.R."/>
            <person name="Macchietto M."/>
            <person name="Porter C.F."/>
            <person name="Rogers A."/>
            <person name="Williams B."/>
            <person name="Antoshechkin I."/>
            <person name="Lee M.M."/>
            <person name="Goodwin Z."/>
            <person name="Lu X."/>
            <person name="Lewis E.E."/>
            <person name="Goodrich-Blair H."/>
            <person name="Stock S.P."/>
            <person name="Adams B.J."/>
            <person name="Sternberg P.W."/>
            <person name="Mortazavi A."/>
        </authorList>
    </citation>
    <scope>NUCLEOTIDE SEQUENCE [LARGE SCALE GENOMIC DNA]</scope>
    <source>
        <strain evidence="2 3">ALL</strain>
    </source>
</reference>
<keyword evidence="3" id="KW-1185">Reference proteome</keyword>
<dbReference type="EMBL" id="AZBU02000011">
    <property type="protein sequence ID" value="TKR61859.1"/>
    <property type="molecule type" value="Genomic_DNA"/>
</dbReference>
<protein>
    <submittedName>
        <fullName evidence="2">Uncharacterized protein</fullName>
    </submittedName>
</protein>
<keyword evidence="1" id="KW-1133">Transmembrane helix</keyword>
<name>A0A4U5LZS3_STECR</name>
<evidence type="ECO:0000313" key="2">
    <source>
        <dbReference type="EMBL" id="TKR61859.1"/>
    </source>
</evidence>
<accession>A0A4U5LZS3</accession>
<keyword evidence="1" id="KW-0812">Transmembrane</keyword>
<reference evidence="2 3" key="2">
    <citation type="journal article" date="2019" name="G3 (Bethesda)">
        <title>Hybrid Assembly of the Genome of the Entomopathogenic Nematode Steinernema carpocapsae Identifies the X-Chromosome.</title>
        <authorList>
            <person name="Serra L."/>
            <person name="Macchietto M."/>
            <person name="Macias-Munoz A."/>
            <person name="McGill C.J."/>
            <person name="Rodriguez I.M."/>
            <person name="Rodriguez B."/>
            <person name="Murad R."/>
            <person name="Mortazavi A."/>
        </authorList>
    </citation>
    <scope>NUCLEOTIDE SEQUENCE [LARGE SCALE GENOMIC DNA]</scope>
    <source>
        <strain evidence="2 3">ALL</strain>
    </source>
</reference>